<dbReference type="EMBL" id="MDYQ01000081">
    <property type="protein sequence ID" value="PRP83527.1"/>
    <property type="molecule type" value="Genomic_DNA"/>
</dbReference>
<accession>A0A2P6NHW0</accession>
<protein>
    <submittedName>
        <fullName evidence="1">Uncharacterized protein</fullName>
    </submittedName>
</protein>
<dbReference type="AlphaFoldDB" id="A0A2P6NHW0"/>
<dbReference type="CDD" id="cd23341">
    <property type="entry name" value="beta-trefoil_FSCN_HatAB"/>
    <property type="match status" value="1"/>
</dbReference>
<dbReference type="InParanoid" id="A0A2P6NHW0"/>
<proteinExistence type="predicted"/>
<dbReference type="SUPFAM" id="SSF50405">
    <property type="entry name" value="Actin-crosslinking proteins"/>
    <property type="match status" value="1"/>
</dbReference>
<comment type="caution">
    <text evidence="1">The sequence shown here is derived from an EMBL/GenBank/DDBJ whole genome shotgun (WGS) entry which is preliminary data.</text>
</comment>
<organism evidence="1 2">
    <name type="scientific">Planoprotostelium fungivorum</name>
    <dbReference type="NCBI Taxonomy" id="1890364"/>
    <lineage>
        <taxon>Eukaryota</taxon>
        <taxon>Amoebozoa</taxon>
        <taxon>Evosea</taxon>
        <taxon>Variosea</taxon>
        <taxon>Cavosteliida</taxon>
        <taxon>Cavosteliaceae</taxon>
        <taxon>Planoprotostelium</taxon>
    </lineage>
</organism>
<dbReference type="Gene3D" id="2.80.10.50">
    <property type="match status" value="1"/>
</dbReference>
<dbReference type="FunCoup" id="A0A2P6NHW0">
    <property type="interactions" value="19"/>
</dbReference>
<evidence type="ECO:0000313" key="2">
    <source>
        <dbReference type="Proteomes" id="UP000241769"/>
    </source>
</evidence>
<name>A0A2P6NHW0_9EUKA</name>
<evidence type="ECO:0000313" key="1">
    <source>
        <dbReference type="EMBL" id="PRP83527.1"/>
    </source>
</evidence>
<keyword evidence="2" id="KW-1185">Reference proteome</keyword>
<reference evidence="1 2" key="1">
    <citation type="journal article" date="2018" name="Genome Biol. Evol.">
        <title>Multiple Roots of Fruiting Body Formation in Amoebozoa.</title>
        <authorList>
            <person name="Hillmann F."/>
            <person name="Forbes G."/>
            <person name="Novohradska S."/>
            <person name="Ferling I."/>
            <person name="Riege K."/>
            <person name="Groth M."/>
            <person name="Westermann M."/>
            <person name="Marz M."/>
            <person name="Spaller T."/>
            <person name="Winckler T."/>
            <person name="Schaap P."/>
            <person name="Glockner G."/>
        </authorList>
    </citation>
    <scope>NUCLEOTIDE SEQUENCE [LARGE SCALE GENOMIC DNA]</scope>
    <source>
        <strain evidence="1 2">Jena</strain>
    </source>
</reference>
<gene>
    <name evidence="1" type="ORF">PROFUN_04401</name>
</gene>
<dbReference type="Proteomes" id="UP000241769">
    <property type="component" value="Unassembled WGS sequence"/>
</dbReference>
<dbReference type="InterPro" id="IPR008999">
    <property type="entry name" value="Actin-crosslinking"/>
</dbReference>
<sequence length="200" mass="22515">MRCSDIRTRTCAPEGSRFLVYRHNQLGQGVLLCIAPVRSLLRSRRGLIRSVWIALQLLVYQCTGRCYDITQTNLTSHLRFNMGAKVFKANGFFLAAEEGELVGSTEKSHKTSFHIDQHDGGKKVSLKTHNGHYVAVNNQRQIYISHTHEIDEAKFFLEQHPGEKVALAAHHGGYLGIDHEGRVGISHNLGQSELFEEHKA</sequence>